<sequence length="224" mass="24640">MLLPLNRCLRYAPRTCICQFSTTSTASSKIGKSPVVIPDTVTLTKLPPPKHKNPRETPIGSLQVKGPLGKLDLSLPPFITITETPIPSSTSRRATVTIEDAKIRQQREMWGTWRANLQKLVLGVTEGHSAILRLVGVGYRAAVEGGGRQLQMRLGFSHPVDMSVPEGVKCSVPTPTRILLEGVDKTKVNQFAANIRAWRIPEPYKGKGIFIGEETIKIKVKKVK</sequence>
<gene>
    <name evidence="6" type="ORF">GSTUAT00008686001</name>
</gene>
<dbReference type="AlphaFoldDB" id="A0A292PJC8"/>
<dbReference type="InterPro" id="IPR036789">
    <property type="entry name" value="Ribosomal_uL6-like_a/b-dom_sf"/>
</dbReference>
<dbReference type="PANTHER" id="PTHR11655">
    <property type="entry name" value="60S/50S RIBOSOMAL PROTEIN L6/L9"/>
    <property type="match status" value="1"/>
</dbReference>
<dbReference type="SUPFAM" id="SSF56053">
    <property type="entry name" value="Ribosomal protein L6"/>
    <property type="match status" value="2"/>
</dbReference>
<evidence type="ECO:0000256" key="2">
    <source>
        <dbReference type="ARBA" id="ARBA00022980"/>
    </source>
</evidence>
<keyword evidence="2 4" id="KW-0689">Ribosomal protein</keyword>
<protein>
    <recommendedName>
        <fullName evidence="5">Large ribosomal subunit protein uL6 alpha-beta domain-containing protein</fullName>
    </recommendedName>
</protein>
<proteinExistence type="inferred from homology"/>
<dbReference type="Proteomes" id="UP001412239">
    <property type="component" value="Unassembled WGS sequence"/>
</dbReference>
<dbReference type="InterPro" id="IPR020040">
    <property type="entry name" value="Ribosomal_uL6_a/b-dom"/>
</dbReference>
<dbReference type="PANTHER" id="PTHR11655:SF14">
    <property type="entry name" value="LARGE RIBOSOMAL SUBUNIT PROTEIN UL6M"/>
    <property type="match status" value="1"/>
</dbReference>
<dbReference type="InterPro" id="IPR019906">
    <property type="entry name" value="Ribosomal_uL6_bac-type"/>
</dbReference>
<dbReference type="PROSITE" id="PS00525">
    <property type="entry name" value="RIBOSOMAL_L6_1"/>
    <property type="match status" value="1"/>
</dbReference>
<evidence type="ECO:0000256" key="1">
    <source>
        <dbReference type="ARBA" id="ARBA00009356"/>
    </source>
</evidence>
<dbReference type="Pfam" id="PF00347">
    <property type="entry name" value="Ribosomal_L6"/>
    <property type="match status" value="1"/>
</dbReference>
<keyword evidence="7" id="KW-1185">Reference proteome</keyword>
<organism evidence="6 7">
    <name type="scientific">Tuber aestivum</name>
    <name type="common">summer truffle</name>
    <dbReference type="NCBI Taxonomy" id="59557"/>
    <lineage>
        <taxon>Eukaryota</taxon>
        <taxon>Fungi</taxon>
        <taxon>Dikarya</taxon>
        <taxon>Ascomycota</taxon>
        <taxon>Pezizomycotina</taxon>
        <taxon>Pezizomycetes</taxon>
        <taxon>Pezizales</taxon>
        <taxon>Tuberaceae</taxon>
        <taxon>Tuber</taxon>
    </lineage>
</organism>
<evidence type="ECO:0000259" key="5">
    <source>
        <dbReference type="Pfam" id="PF00347"/>
    </source>
</evidence>
<evidence type="ECO:0000313" key="7">
    <source>
        <dbReference type="Proteomes" id="UP001412239"/>
    </source>
</evidence>
<dbReference type="PRINTS" id="PR00059">
    <property type="entry name" value="RIBOSOMALL6"/>
</dbReference>
<evidence type="ECO:0000256" key="4">
    <source>
        <dbReference type="RuleBase" id="RU003869"/>
    </source>
</evidence>
<dbReference type="GO" id="GO:0005762">
    <property type="term" value="C:mitochondrial large ribosomal subunit"/>
    <property type="evidence" value="ECO:0007669"/>
    <property type="project" value="TreeGrafter"/>
</dbReference>
<feature type="domain" description="Large ribosomal subunit protein uL6 alpha-beta" evidence="5">
    <location>
        <begin position="135"/>
        <end position="209"/>
    </location>
</feature>
<dbReference type="InterPro" id="IPR002358">
    <property type="entry name" value="Ribosomal_uL6_CS"/>
</dbReference>
<dbReference type="GO" id="GO:0006412">
    <property type="term" value="P:translation"/>
    <property type="evidence" value="ECO:0007669"/>
    <property type="project" value="InterPro"/>
</dbReference>
<comment type="similarity">
    <text evidence="1 4">Belongs to the universal ribosomal protein uL6 family.</text>
</comment>
<dbReference type="FunFam" id="3.90.930.12:FF:000001">
    <property type="entry name" value="50S ribosomal protein L6"/>
    <property type="match status" value="1"/>
</dbReference>
<dbReference type="GO" id="GO:0019843">
    <property type="term" value="F:rRNA binding"/>
    <property type="evidence" value="ECO:0007669"/>
    <property type="project" value="InterPro"/>
</dbReference>
<accession>A0A292PJC8</accession>
<evidence type="ECO:0000256" key="3">
    <source>
        <dbReference type="ARBA" id="ARBA00023274"/>
    </source>
</evidence>
<evidence type="ECO:0000313" key="6">
    <source>
        <dbReference type="EMBL" id="CUS07234.1"/>
    </source>
</evidence>
<dbReference type="Gene3D" id="3.90.930.12">
    <property type="entry name" value="Ribosomal protein L6, alpha-beta domain"/>
    <property type="match status" value="2"/>
</dbReference>
<dbReference type="InterPro" id="IPR000702">
    <property type="entry name" value="Ribosomal_uL6-like"/>
</dbReference>
<dbReference type="GO" id="GO:0003735">
    <property type="term" value="F:structural constituent of ribosome"/>
    <property type="evidence" value="ECO:0007669"/>
    <property type="project" value="InterPro"/>
</dbReference>
<dbReference type="EMBL" id="LN891231">
    <property type="protein sequence ID" value="CUS07234.1"/>
    <property type="molecule type" value="Genomic_DNA"/>
</dbReference>
<name>A0A292PJC8_9PEZI</name>
<reference evidence="6" key="1">
    <citation type="submission" date="2015-10" db="EMBL/GenBank/DDBJ databases">
        <authorList>
            <person name="Regsiter A."/>
            <person name="william w."/>
        </authorList>
    </citation>
    <scope>NUCLEOTIDE SEQUENCE</scope>
    <source>
        <strain evidence="6">Montdore</strain>
    </source>
</reference>
<keyword evidence="3 4" id="KW-0687">Ribonucleoprotein</keyword>